<dbReference type="InterPro" id="IPR000719">
    <property type="entry name" value="Prot_kinase_dom"/>
</dbReference>
<dbReference type="SMART" id="SM00220">
    <property type="entry name" value="S_TKc"/>
    <property type="match status" value="1"/>
</dbReference>
<protein>
    <submittedName>
        <fullName evidence="2">Mitogen-activated protein kinase kinase kinase 4</fullName>
    </submittedName>
</protein>
<proteinExistence type="predicted"/>
<name>A0A1W0WBH5_HYPEX</name>
<dbReference type="InterPro" id="IPR008271">
    <property type="entry name" value="Ser/Thr_kinase_AS"/>
</dbReference>
<evidence type="ECO:0000259" key="1">
    <source>
        <dbReference type="PROSITE" id="PS50011"/>
    </source>
</evidence>
<dbReference type="PANTHER" id="PTHR24361">
    <property type="entry name" value="MITOGEN-ACTIVATED KINASE KINASE KINASE"/>
    <property type="match status" value="1"/>
</dbReference>
<dbReference type="SUPFAM" id="SSF56112">
    <property type="entry name" value="Protein kinase-like (PK-like)"/>
    <property type="match status" value="1"/>
</dbReference>
<dbReference type="Pfam" id="PF00069">
    <property type="entry name" value="Pkinase"/>
    <property type="match status" value="1"/>
</dbReference>
<dbReference type="Gene3D" id="1.10.510.10">
    <property type="entry name" value="Transferase(Phosphotransferase) domain 1"/>
    <property type="match status" value="1"/>
</dbReference>
<keyword evidence="2" id="KW-0418">Kinase</keyword>
<dbReference type="EMBL" id="MTYJ01000142">
    <property type="protein sequence ID" value="OQV12528.1"/>
    <property type="molecule type" value="Genomic_DNA"/>
</dbReference>
<dbReference type="AlphaFoldDB" id="A0A1W0WBH5"/>
<dbReference type="InterPro" id="IPR053235">
    <property type="entry name" value="Ser_Thr_kinase"/>
</dbReference>
<feature type="domain" description="Protein kinase" evidence="1">
    <location>
        <begin position="1"/>
        <end position="246"/>
    </location>
</feature>
<dbReference type="PROSITE" id="PS00108">
    <property type="entry name" value="PROTEIN_KINASE_ST"/>
    <property type="match status" value="1"/>
</dbReference>
<evidence type="ECO:0000313" key="2">
    <source>
        <dbReference type="EMBL" id="OQV12528.1"/>
    </source>
</evidence>
<gene>
    <name evidence="2" type="ORF">BV898_13172</name>
</gene>
<organism evidence="2 3">
    <name type="scientific">Hypsibius exemplaris</name>
    <name type="common">Freshwater tardigrade</name>
    <dbReference type="NCBI Taxonomy" id="2072580"/>
    <lineage>
        <taxon>Eukaryota</taxon>
        <taxon>Metazoa</taxon>
        <taxon>Ecdysozoa</taxon>
        <taxon>Tardigrada</taxon>
        <taxon>Eutardigrada</taxon>
        <taxon>Parachela</taxon>
        <taxon>Hypsibioidea</taxon>
        <taxon>Hypsibiidae</taxon>
        <taxon>Hypsibius</taxon>
    </lineage>
</organism>
<comment type="caution">
    <text evidence="2">The sequence shown here is derived from an EMBL/GenBank/DDBJ whole genome shotgun (WGS) entry which is preliminary data.</text>
</comment>
<dbReference type="PROSITE" id="PS50011">
    <property type="entry name" value="PROTEIN_KINASE_DOM"/>
    <property type="match status" value="1"/>
</dbReference>
<sequence length="250" mass="27104">MLLDLNHPYIVHYLAVGVLPFGPNGLPCPQTAVLMEYCDGGTLNELCTTRKLTEGEILEFLQQIVAAVRYLHERPLPIFHGDIKGDNIFLTMDQVTCKLGDMENFHLLVEGKTNVGGLKVKEGTILHMSPEMLTYAFSADDDEDVARSTGIGRASDVWSIGCTVLEMIGEGNIQFTTADKTIVSFESGKINKFIKQVKSGATPDQSTAATRLSPKFGAIVANCLLRTPAHRPTARELEAALAGPLAGSRT</sequence>
<dbReference type="OrthoDB" id="1043025at2759"/>
<reference evidence="3" key="1">
    <citation type="submission" date="2017-01" db="EMBL/GenBank/DDBJ databases">
        <title>Comparative genomics of anhydrobiosis in the tardigrade Hypsibius dujardini.</title>
        <authorList>
            <person name="Yoshida Y."/>
            <person name="Koutsovoulos G."/>
            <person name="Laetsch D."/>
            <person name="Stevens L."/>
            <person name="Kumar S."/>
            <person name="Horikawa D."/>
            <person name="Ishino K."/>
            <person name="Komine S."/>
            <person name="Tomita M."/>
            <person name="Blaxter M."/>
            <person name="Arakawa K."/>
        </authorList>
    </citation>
    <scope>NUCLEOTIDE SEQUENCE [LARGE SCALE GENOMIC DNA]</scope>
    <source>
        <strain evidence="3">Z151</strain>
    </source>
</reference>
<evidence type="ECO:0000313" key="3">
    <source>
        <dbReference type="Proteomes" id="UP000192578"/>
    </source>
</evidence>
<accession>A0A1W0WBH5</accession>
<dbReference type="GO" id="GO:0005524">
    <property type="term" value="F:ATP binding"/>
    <property type="evidence" value="ECO:0007669"/>
    <property type="project" value="InterPro"/>
</dbReference>
<dbReference type="GO" id="GO:0005737">
    <property type="term" value="C:cytoplasm"/>
    <property type="evidence" value="ECO:0007669"/>
    <property type="project" value="TreeGrafter"/>
</dbReference>
<dbReference type="InterPro" id="IPR011009">
    <property type="entry name" value="Kinase-like_dom_sf"/>
</dbReference>
<keyword evidence="3" id="KW-1185">Reference proteome</keyword>
<keyword evidence="2" id="KW-0808">Transferase</keyword>
<dbReference type="Proteomes" id="UP000192578">
    <property type="component" value="Unassembled WGS sequence"/>
</dbReference>
<dbReference type="GO" id="GO:0004674">
    <property type="term" value="F:protein serine/threonine kinase activity"/>
    <property type="evidence" value="ECO:0007669"/>
    <property type="project" value="TreeGrafter"/>
</dbReference>